<dbReference type="Pfam" id="PF04397">
    <property type="entry name" value="LytTR"/>
    <property type="match status" value="1"/>
</dbReference>
<feature type="domain" description="HTH LytTR-type" evidence="5">
    <location>
        <begin position="151"/>
        <end position="245"/>
    </location>
</feature>
<keyword evidence="2 6" id="KW-0238">DNA-binding</keyword>
<dbReference type="InterPro" id="IPR001789">
    <property type="entry name" value="Sig_transdc_resp-reg_receiver"/>
</dbReference>
<keyword evidence="1" id="KW-0902">Two-component regulatory system</keyword>
<feature type="domain" description="Response regulatory" evidence="4">
    <location>
        <begin position="6"/>
        <end position="120"/>
    </location>
</feature>
<dbReference type="Gene3D" id="3.40.50.2300">
    <property type="match status" value="1"/>
</dbReference>
<sequence>MNAGLKVVIADDEPPARERLKSLLGDIGDVEVIAEAGDGQQALQACAEHAPDLVLLDIAMPGMDGLEAARHLAAFEPRPAVVFCTAYDVHALSAFEAEAIDYLVKPVRPERLAAALERVRTFAAGRRQAQDAPARPRRTHLCARLRGNLRLIPIEDVHYFHAEEKYVVVHHARGEDLIEESLKSLEDEFGDRFVRIHRNCLVARHELIELKRRPDGHVQAVLRHAKEPLEVSRRCVAHLREAVRLL</sequence>
<dbReference type="InterPro" id="IPR039420">
    <property type="entry name" value="WalR-like"/>
</dbReference>
<dbReference type="RefSeq" id="WP_186760884.1">
    <property type="nucleotide sequence ID" value="NZ_BNCF01000013.1"/>
</dbReference>
<organism evidence="6 7">
    <name type="scientific">Vulcaniibacterium thermophilum</name>
    <dbReference type="NCBI Taxonomy" id="1169913"/>
    <lineage>
        <taxon>Bacteria</taxon>
        <taxon>Pseudomonadati</taxon>
        <taxon>Pseudomonadota</taxon>
        <taxon>Gammaproteobacteria</taxon>
        <taxon>Lysobacterales</taxon>
        <taxon>Lysobacteraceae</taxon>
        <taxon>Vulcaniibacterium</taxon>
    </lineage>
</organism>
<dbReference type="PANTHER" id="PTHR48111:SF3">
    <property type="entry name" value="TRANSCRIPTIONAL REGULATORY PROTEIN BTSR"/>
    <property type="match status" value="1"/>
</dbReference>
<evidence type="ECO:0000256" key="1">
    <source>
        <dbReference type="ARBA" id="ARBA00023012"/>
    </source>
</evidence>
<gene>
    <name evidence="6" type="primary">algR</name>
    <name evidence="6" type="ORF">GCM10007167_22350</name>
</gene>
<evidence type="ECO:0000256" key="3">
    <source>
        <dbReference type="PROSITE-ProRule" id="PRU00169"/>
    </source>
</evidence>
<dbReference type="InterPro" id="IPR011006">
    <property type="entry name" value="CheY-like_superfamily"/>
</dbReference>
<comment type="caution">
    <text evidence="6">The sequence shown here is derived from an EMBL/GenBank/DDBJ whole genome shotgun (WGS) entry which is preliminary data.</text>
</comment>
<evidence type="ECO:0000256" key="2">
    <source>
        <dbReference type="ARBA" id="ARBA00023125"/>
    </source>
</evidence>
<dbReference type="PANTHER" id="PTHR48111">
    <property type="entry name" value="REGULATOR OF RPOS"/>
    <property type="match status" value="1"/>
</dbReference>
<dbReference type="GO" id="GO:0032993">
    <property type="term" value="C:protein-DNA complex"/>
    <property type="evidence" value="ECO:0007669"/>
    <property type="project" value="TreeGrafter"/>
</dbReference>
<feature type="modified residue" description="4-aspartylphosphate" evidence="3">
    <location>
        <position position="57"/>
    </location>
</feature>
<keyword evidence="3" id="KW-0597">Phosphoprotein</keyword>
<evidence type="ECO:0000259" key="4">
    <source>
        <dbReference type="PROSITE" id="PS50110"/>
    </source>
</evidence>
<dbReference type="Gene3D" id="2.40.50.1020">
    <property type="entry name" value="LytTr DNA-binding domain"/>
    <property type="match status" value="1"/>
</dbReference>
<dbReference type="GO" id="GO:0005829">
    <property type="term" value="C:cytosol"/>
    <property type="evidence" value="ECO:0007669"/>
    <property type="project" value="TreeGrafter"/>
</dbReference>
<dbReference type="SMART" id="SM00850">
    <property type="entry name" value="LytTR"/>
    <property type="match status" value="1"/>
</dbReference>
<dbReference type="Proteomes" id="UP000636453">
    <property type="component" value="Unassembled WGS sequence"/>
</dbReference>
<keyword evidence="7" id="KW-1185">Reference proteome</keyword>
<protein>
    <submittedName>
        <fullName evidence="6">DNA-binding response regulator</fullName>
    </submittedName>
</protein>
<dbReference type="EMBL" id="BNCF01000013">
    <property type="protein sequence ID" value="GHE39819.1"/>
    <property type="molecule type" value="Genomic_DNA"/>
</dbReference>
<name>A0A918Z9S9_9GAMM</name>
<dbReference type="SUPFAM" id="SSF52172">
    <property type="entry name" value="CheY-like"/>
    <property type="match status" value="1"/>
</dbReference>
<evidence type="ECO:0000313" key="6">
    <source>
        <dbReference type="EMBL" id="GHE39819.1"/>
    </source>
</evidence>
<dbReference type="InterPro" id="IPR007492">
    <property type="entry name" value="LytTR_DNA-bd_dom"/>
</dbReference>
<dbReference type="SMART" id="SM00448">
    <property type="entry name" value="REC"/>
    <property type="match status" value="1"/>
</dbReference>
<dbReference type="AlphaFoldDB" id="A0A918Z9S9"/>
<dbReference type="GO" id="GO:0006355">
    <property type="term" value="P:regulation of DNA-templated transcription"/>
    <property type="evidence" value="ECO:0007669"/>
    <property type="project" value="TreeGrafter"/>
</dbReference>
<dbReference type="GO" id="GO:0000976">
    <property type="term" value="F:transcription cis-regulatory region binding"/>
    <property type="evidence" value="ECO:0007669"/>
    <property type="project" value="TreeGrafter"/>
</dbReference>
<dbReference type="PROSITE" id="PS50110">
    <property type="entry name" value="RESPONSE_REGULATORY"/>
    <property type="match status" value="1"/>
</dbReference>
<dbReference type="PROSITE" id="PS50930">
    <property type="entry name" value="HTH_LYTTR"/>
    <property type="match status" value="1"/>
</dbReference>
<dbReference type="Pfam" id="PF00072">
    <property type="entry name" value="Response_reg"/>
    <property type="match status" value="1"/>
</dbReference>
<evidence type="ECO:0000313" key="7">
    <source>
        <dbReference type="Proteomes" id="UP000636453"/>
    </source>
</evidence>
<evidence type="ECO:0000259" key="5">
    <source>
        <dbReference type="PROSITE" id="PS50930"/>
    </source>
</evidence>
<proteinExistence type="predicted"/>
<reference evidence="6" key="2">
    <citation type="submission" date="2020-09" db="EMBL/GenBank/DDBJ databases">
        <authorList>
            <person name="Sun Q."/>
            <person name="Kim S."/>
        </authorList>
    </citation>
    <scope>NUCLEOTIDE SEQUENCE</scope>
    <source>
        <strain evidence="6">KCTC 32020</strain>
    </source>
</reference>
<reference evidence="6" key="1">
    <citation type="journal article" date="2014" name="Int. J. Syst. Evol. Microbiol.">
        <title>Complete genome sequence of Corynebacterium casei LMG S-19264T (=DSM 44701T), isolated from a smear-ripened cheese.</title>
        <authorList>
            <consortium name="US DOE Joint Genome Institute (JGI-PGF)"/>
            <person name="Walter F."/>
            <person name="Albersmeier A."/>
            <person name="Kalinowski J."/>
            <person name="Ruckert C."/>
        </authorList>
    </citation>
    <scope>NUCLEOTIDE SEQUENCE</scope>
    <source>
        <strain evidence="6">KCTC 32020</strain>
    </source>
</reference>
<accession>A0A918Z9S9</accession>
<dbReference type="GO" id="GO:0000156">
    <property type="term" value="F:phosphorelay response regulator activity"/>
    <property type="evidence" value="ECO:0007669"/>
    <property type="project" value="TreeGrafter"/>
</dbReference>